<dbReference type="SUPFAM" id="SSF48056">
    <property type="entry name" value="Di-copper centre-containing domain"/>
    <property type="match status" value="1"/>
</dbReference>
<dbReference type="AlphaFoldDB" id="A0A914BV37"/>
<dbReference type="InterPro" id="IPR050316">
    <property type="entry name" value="Tyrosinase/Hemocyanin"/>
</dbReference>
<sequence length="589" mass="66211">MKYCFYTLKKDCSGFTRHCSVFGQDPCSYASSPAFKILCQQFQVHNNRAQHNEQPIMPTTTAAPIPEWCKNGECGGSGGPGSEGTPPSENLIGVNLQDFMDPSYIVECQDVSCLCDFLGTSDDLNRCTLPNGNLLKKAIRKEYRTLSDDERTRFHNAINKLKSSKVYDHFHALHYHYSYGSGAHGGPAFALWHREFIKRLEFALREIDPTIALPYWDVTMDQILPDPKDSIMWTADFMGSVDSNGNVNSGPFASWTTLEVIDKREYSDRQIFEQTVPLKKLGKKRIVRKVGSFGNILFADVNITRILTNNSIYLIFGDGTLIQNCSSLNWLESIDGTLWVEKTLEGIHGMVHLFVGGIGGDMGEFQTAVGDPVFFLLHGFVDFIFEMWRQTQQYTDLFYEYDPRPRCDVKNCGSKYLFCDNSKNQKHCGVKIKVGDNPCYNGWCRNIDDGKPCVRCRRGSCVAGQRSTGQTSPRQRNPPFLNQTRNNNVYTSSPPYRTTPRPYMIPGRVTNVPSINVNNRQKNVSIPNVTLITGAMMQIYVVHTGPNKDVARIILRGCHVTASSVVAIVMRVVMTAKRNALDGLAMDIV</sequence>
<organism evidence="5 6">
    <name type="scientific">Acrobeloides nanus</name>
    <dbReference type="NCBI Taxonomy" id="290746"/>
    <lineage>
        <taxon>Eukaryota</taxon>
        <taxon>Metazoa</taxon>
        <taxon>Ecdysozoa</taxon>
        <taxon>Nematoda</taxon>
        <taxon>Chromadorea</taxon>
        <taxon>Rhabditida</taxon>
        <taxon>Tylenchina</taxon>
        <taxon>Cephalobomorpha</taxon>
        <taxon>Cephaloboidea</taxon>
        <taxon>Cephalobidae</taxon>
        <taxon>Acrobeloides</taxon>
    </lineage>
</organism>
<evidence type="ECO:0000256" key="1">
    <source>
        <dbReference type="ARBA" id="ARBA00022723"/>
    </source>
</evidence>
<proteinExistence type="predicted"/>
<evidence type="ECO:0000313" key="5">
    <source>
        <dbReference type="Proteomes" id="UP000887540"/>
    </source>
</evidence>
<feature type="region of interest" description="Disordered" evidence="3">
    <location>
        <begin position="464"/>
        <end position="498"/>
    </location>
</feature>
<dbReference type="PANTHER" id="PTHR11474">
    <property type="entry name" value="TYROSINASE FAMILY MEMBER"/>
    <property type="match status" value="1"/>
</dbReference>
<dbReference type="InterPro" id="IPR002227">
    <property type="entry name" value="Tyrosinase_Cu-bd"/>
</dbReference>
<dbReference type="Pfam" id="PF00264">
    <property type="entry name" value="Tyrosinase"/>
    <property type="match status" value="1"/>
</dbReference>
<protein>
    <submittedName>
        <fullName evidence="6">Tyrosinase copper-binding domain-containing protein</fullName>
    </submittedName>
</protein>
<dbReference type="PRINTS" id="PR00092">
    <property type="entry name" value="TYROSINASE"/>
</dbReference>
<dbReference type="Gene3D" id="1.10.1280.10">
    <property type="entry name" value="Di-copper center containing domain from catechol oxidase"/>
    <property type="match status" value="1"/>
</dbReference>
<accession>A0A914BV37</accession>
<dbReference type="WBParaSite" id="ACRNAN_Path_1070.g4103.t1">
    <property type="protein sequence ID" value="ACRNAN_Path_1070.g4103.t1"/>
    <property type="gene ID" value="ACRNAN_Path_1070.g4103"/>
</dbReference>
<name>A0A914BV37_9BILA</name>
<evidence type="ECO:0000313" key="6">
    <source>
        <dbReference type="WBParaSite" id="ACRNAN_Path_1070.g4103.t1"/>
    </source>
</evidence>
<feature type="domain" description="Tyrosinase copper-binding" evidence="4">
    <location>
        <begin position="371"/>
        <end position="382"/>
    </location>
</feature>
<evidence type="ECO:0000256" key="3">
    <source>
        <dbReference type="SAM" id="MobiDB-lite"/>
    </source>
</evidence>
<keyword evidence="2" id="KW-0186">Copper</keyword>
<evidence type="ECO:0000259" key="4">
    <source>
        <dbReference type="PROSITE" id="PS00498"/>
    </source>
</evidence>
<dbReference type="Proteomes" id="UP000887540">
    <property type="component" value="Unplaced"/>
</dbReference>
<dbReference type="GO" id="GO:0046872">
    <property type="term" value="F:metal ion binding"/>
    <property type="evidence" value="ECO:0007669"/>
    <property type="project" value="UniProtKB-KW"/>
</dbReference>
<keyword evidence="1" id="KW-0479">Metal-binding</keyword>
<evidence type="ECO:0000256" key="2">
    <source>
        <dbReference type="ARBA" id="ARBA00023008"/>
    </source>
</evidence>
<dbReference type="PROSITE" id="PS00498">
    <property type="entry name" value="TYROSINASE_2"/>
    <property type="match status" value="1"/>
</dbReference>
<keyword evidence="5" id="KW-1185">Reference proteome</keyword>
<feature type="compositionally biased region" description="Polar residues" evidence="3">
    <location>
        <begin position="465"/>
        <end position="489"/>
    </location>
</feature>
<reference evidence="6" key="1">
    <citation type="submission" date="2022-11" db="UniProtKB">
        <authorList>
            <consortium name="WormBaseParasite"/>
        </authorList>
    </citation>
    <scope>IDENTIFICATION</scope>
</reference>
<dbReference type="PANTHER" id="PTHR11474:SF126">
    <property type="entry name" value="TYROSINASE-LIKE PROTEIN TYR-1-RELATED"/>
    <property type="match status" value="1"/>
</dbReference>
<dbReference type="InterPro" id="IPR008922">
    <property type="entry name" value="Di-copper_centre_dom_sf"/>
</dbReference>
<dbReference type="GO" id="GO:0016491">
    <property type="term" value="F:oxidoreductase activity"/>
    <property type="evidence" value="ECO:0007669"/>
    <property type="project" value="InterPro"/>
</dbReference>